<keyword evidence="2" id="KW-1185">Reference proteome</keyword>
<dbReference type="Proteomes" id="UP000661607">
    <property type="component" value="Unassembled WGS sequence"/>
</dbReference>
<accession>A0ABR9KD14</accession>
<dbReference type="RefSeq" id="WP_264083158.1">
    <property type="nucleotide sequence ID" value="NZ_BAAASY010000027.1"/>
</dbReference>
<proteinExistence type="predicted"/>
<evidence type="ECO:0000313" key="2">
    <source>
        <dbReference type="Proteomes" id="UP000661607"/>
    </source>
</evidence>
<organism evidence="1 2">
    <name type="scientific">Nonomuraea africana</name>
    <dbReference type="NCBI Taxonomy" id="46171"/>
    <lineage>
        <taxon>Bacteria</taxon>
        <taxon>Bacillati</taxon>
        <taxon>Actinomycetota</taxon>
        <taxon>Actinomycetes</taxon>
        <taxon>Streptosporangiales</taxon>
        <taxon>Streptosporangiaceae</taxon>
        <taxon>Nonomuraea</taxon>
    </lineage>
</organism>
<sequence>MIRVEGLTKVFRRPRTFTGPFGAVRTRIWRAQLLHYQSVGS</sequence>
<comment type="caution">
    <text evidence="1">The sequence shown here is derived from an EMBL/GenBank/DDBJ whole genome shotgun (WGS) entry which is preliminary data.</text>
</comment>
<dbReference type="EMBL" id="JADBEF010000001">
    <property type="protein sequence ID" value="MBE1559891.1"/>
    <property type="molecule type" value="Genomic_DNA"/>
</dbReference>
<protein>
    <recommendedName>
        <fullName evidence="3">ABC transporter ATP-binding protein</fullName>
    </recommendedName>
</protein>
<gene>
    <name evidence="1" type="ORF">H4W81_002670</name>
</gene>
<evidence type="ECO:0000313" key="1">
    <source>
        <dbReference type="EMBL" id="MBE1559891.1"/>
    </source>
</evidence>
<reference evidence="1 2" key="1">
    <citation type="submission" date="2020-10" db="EMBL/GenBank/DDBJ databases">
        <title>Sequencing the genomes of 1000 actinobacteria strains.</title>
        <authorList>
            <person name="Klenk H.-P."/>
        </authorList>
    </citation>
    <scope>NUCLEOTIDE SEQUENCE [LARGE SCALE GENOMIC DNA]</scope>
    <source>
        <strain evidence="1 2">DSM 43748</strain>
    </source>
</reference>
<evidence type="ECO:0008006" key="3">
    <source>
        <dbReference type="Google" id="ProtNLM"/>
    </source>
</evidence>
<name>A0ABR9KD14_9ACTN</name>